<dbReference type="InterPro" id="IPR044149">
    <property type="entry name" value="Nitrilases_CHs"/>
</dbReference>
<evidence type="ECO:0000259" key="2">
    <source>
        <dbReference type="PROSITE" id="PS50263"/>
    </source>
</evidence>
<dbReference type="InterPro" id="IPR036526">
    <property type="entry name" value="C-N_Hydrolase_sf"/>
</dbReference>
<dbReference type="EMBL" id="PVTE01000007">
    <property type="protein sequence ID" value="PRY40022.1"/>
    <property type="molecule type" value="Genomic_DNA"/>
</dbReference>
<proteinExistence type="inferred from homology"/>
<evidence type="ECO:0000256" key="1">
    <source>
        <dbReference type="ARBA" id="ARBA00008129"/>
    </source>
</evidence>
<dbReference type="Gene3D" id="3.60.110.10">
    <property type="entry name" value="Carbon-nitrogen hydrolase"/>
    <property type="match status" value="1"/>
</dbReference>
<comment type="caution">
    <text evidence="3">The sequence shown here is derived from an EMBL/GenBank/DDBJ whole genome shotgun (WGS) entry which is preliminary data.</text>
</comment>
<organism evidence="3 4">
    <name type="scientific">Spirosoma oryzae</name>
    <dbReference type="NCBI Taxonomy" id="1469603"/>
    <lineage>
        <taxon>Bacteria</taxon>
        <taxon>Pseudomonadati</taxon>
        <taxon>Bacteroidota</taxon>
        <taxon>Cytophagia</taxon>
        <taxon>Cytophagales</taxon>
        <taxon>Cytophagaceae</taxon>
        <taxon>Spirosoma</taxon>
    </lineage>
</organism>
<feature type="domain" description="CN hydrolase" evidence="2">
    <location>
        <begin position="25"/>
        <end position="293"/>
    </location>
</feature>
<evidence type="ECO:0000313" key="4">
    <source>
        <dbReference type="Proteomes" id="UP000238375"/>
    </source>
</evidence>
<dbReference type="InterPro" id="IPR003010">
    <property type="entry name" value="C-N_Hydrolase"/>
</dbReference>
<keyword evidence="4" id="KW-1185">Reference proteome</keyword>
<gene>
    <name evidence="3" type="ORF">CLV58_107116</name>
</gene>
<dbReference type="AlphaFoldDB" id="A0A2T0T2Y5"/>
<dbReference type="SUPFAM" id="SSF56317">
    <property type="entry name" value="Carbon-nitrogen hydrolase"/>
    <property type="match status" value="1"/>
</dbReference>
<dbReference type="Pfam" id="PF00795">
    <property type="entry name" value="CN_hydrolase"/>
    <property type="match status" value="1"/>
</dbReference>
<dbReference type="PANTHER" id="PTHR46044">
    <property type="entry name" value="NITRILASE"/>
    <property type="match status" value="1"/>
</dbReference>
<name>A0A2T0T2Y5_9BACT</name>
<evidence type="ECO:0000313" key="3">
    <source>
        <dbReference type="EMBL" id="PRY40022.1"/>
    </source>
</evidence>
<dbReference type="CDD" id="cd07564">
    <property type="entry name" value="nitrilases_CHs"/>
    <property type="match status" value="1"/>
</dbReference>
<accession>A0A2T0T2Y5</accession>
<dbReference type="PROSITE" id="PS00921">
    <property type="entry name" value="NITRIL_CHT_2"/>
    <property type="match status" value="1"/>
</dbReference>
<dbReference type="Proteomes" id="UP000238375">
    <property type="component" value="Unassembled WGS sequence"/>
</dbReference>
<comment type="similarity">
    <text evidence="1">Belongs to the carbon-nitrogen hydrolase superfamily. Nitrilase family.</text>
</comment>
<sequence length="330" mass="36785">MPTNSSSLPRRYQQTKPYTMDLQTVTVGVVQATPALFDREKSIDIVIDWLGRAKRAGCQLVLFPESFIPCYPRGLRFDAVVGRRTDRGREQWLDYWANSLDVPSPSVDRLSNAIRDAGLFVGLGVTEREPIGGTLHCSLLYFGPDGTLLGKHRKLKPTGLERYIWGESDGSTLVSYQTSLGRIGGLICWENYMPLARTALYQKGVEIYLAPTADARDAWQASMQHIALEGRCFVLASNQFVRKSDYPERYQADLADEPDIMSRGGSVILSPLGDVLAGPLWDQEGLLTAELDFSLLAKSKLDFDCVGHYARPDVFQLTVVNQPDTQIYPT</sequence>
<protein>
    <submittedName>
        <fullName evidence="3">Nitrilase</fullName>
    </submittedName>
</protein>
<dbReference type="PANTHER" id="PTHR46044:SF1">
    <property type="entry name" value="CN HYDROLASE DOMAIN-CONTAINING PROTEIN"/>
    <property type="match status" value="1"/>
</dbReference>
<dbReference type="InterPro" id="IPR000132">
    <property type="entry name" value="Nitrilase/CN_hydratase_CS"/>
</dbReference>
<dbReference type="PROSITE" id="PS50263">
    <property type="entry name" value="CN_HYDROLASE"/>
    <property type="match status" value="1"/>
</dbReference>
<dbReference type="GO" id="GO:0000257">
    <property type="term" value="F:nitrilase activity"/>
    <property type="evidence" value="ECO:0007669"/>
    <property type="project" value="UniProtKB-ARBA"/>
</dbReference>
<reference evidence="3 4" key="1">
    <citation type="submission" date="2018-03" db="EMBL/GenBank/DDBJ databases">
        <title>Genomic Encyclopedia of Archaeal and Bacterial Type Strains, Phase II (KMG-II): from individual species to whole genera.</title>
        <authorList>
            <person name="Goeker M."/>
        </authorList>
    </citation>
    <scope>NUCLEOTIDE SEQUENCE [LARGE SCALE GENOMIC DNA]</scope>
    <source>
        <strain evidence="3 4">DSM 28354</strain>
    </source>
</reference>